<comment type="subunit">
    <text evidence="4">Binds within the E-site of the 70S ribosome, where it contacts ribosomal proteins of the large and small subunit, the 16 and 23S rRNAs and the acceptor arm of the P-site tRNA.</text>
</comment>
<feature type="binding site" evidence="4">
    <location>
        <begin position="37"/>
        <end position="44"/>
    </location>
    <ligand>
        <name>ATP</name>
        <dbReference type="ChEBI" id="CHEBI:30616"/>
        <label>1</label>
    </ligand>
</feature>
<dbReference type="RefSeq" id="WP_036187515.1">
    <property type="nucleotide sequence ID" value="NZ_AVDA01000015.1"/>
</dbReference>
<evidence type="ECO:0000259" key="5">
    <source>
        <dbReference type="PROSITE" id="PS50893"/>
    </source>
</evidence>
<keyword evidence="4" id="KW-0175">Coiled coil</keyword>
<feature type="region of interest" description="Antibiotic resistance domain (ARD)" evidence="4">
    <location>
        <begin position="185"/>
        <end position="291"/>
    </location>
</feature>
<dbReference type="InterPro" id="IPR050611">
    <property type="entry name" value="ABCF"/>
</dbReference>
<keyword evidence="4" id="KW-0694">RNA-binding</keyword>
<dbReference type="InterPro" id="IPR003439">
    <property type="entry name" value="ABC_transporter-like_ATP-bd"/>
</dbReference>
<comment type="subcellular location">
    <subcellularLocation>
        <location evidence="4">Cytoplasm</location>
    </subcellularLocation>
    <text evidence="4">Does not stably associate with ribosomes.</text>
</comment>
<organism evidence="6 7">
    <name type="scientific">Ureibacillus manganicus DSM 26584</name>
    <dbReference type="NCBI Taxonomy" id="1384049"/>
    <lineage>
        <taxon>Bacteria</taxon>
        <taxon>Bacillati</taxon>
        <taxon>Bacillota</taxon>
        <taxon>Bacilli</taxon>
        <taxon>Bacillales</taxon>
        <taxon>Caryophanaceae</taxon>
        <taxon>Ureibacillus</taxon>
    </lineage>
</organism>
<evidence type="ECO:0000313" key="7">
    <source>
        <dbReference type="Proteomes" id="UP000030416"/>
    </source>
</evidence>
<evidence type="ECO:0000256" key="2">
    <source>
        <dbReference type="ARBA" id="ARBA00022741"/>
    </source>
</evidence>
<comment type="domain">
    <text evidence="4">The antibiotic resistance domain (ARD) is packed between the 23S rRNA and the acceptor arm of the P-site tRNA and inserts into the peptidyltransferase center (PTC). The C-terminal extension (CTE) contacts the small ribosomal subunit, positioned in the Shine-Dalgarno-anti-Shine-Dalgarno cavity.</text>
</comment>
<dbReference type="GO" id="GO:0072344">
    <property type="term" value="P:rescue of stalled ribosome"/>
    <property type="evidence" value="ECO:0007669"/>
    <property type="project" value="UniProtKB-UniRule"/>
</dbReference>
<dbReference type="InterPro" id="IPR032781">
    <property type="entry name" value="ABC_tran_Xtn"/>
</dbReference>
<dbReference type="GO" id="GO:0003746">
    <property type="term" value="F:translation elongation factor activity"/>
    <property type="evidence" value="ECO:0007669"/>
    <property type="project" value="UniProtKB-KW"/>
</dbReference>
<evidence type="ECO:0000256" key="1">
    <source>
        <dbReference type="ARBA" id="ARBA00022737"/>
    </source>
</evidence>
<comment type="caution">
    <text evidence="6">The sequence shown here is derived from an EMBL/GenBank/DDBJ whole genome shotgun (WGS) entry which is preliminary data.</text>
</comment>
<gene>
    <name evidence="4" type="primary">vmlR</name>
    <name evidence="6" type="ORF">CD29_13385</name>
</gene>
<keyword evidence="4" id="KW-0963">Cytoplasm</keyword>
<feature type="domain" description="ABC transporter" evidence="5">
    <location>
        <begin position="294"/>
        <end position="505"/>
    </location>
</feature>
<dbReference type="PANTHER" id="PTHR19211:SF100">
    <property type="entry name" value="RIBOSOME PROTECTION PROTEIN VMLR"/>
    <property type="match status" value="1"/>
</dbReference>
<keyword evidence="4" id="KW-0046">Antibiotic resistance</keyword>
<dbReference type="eggNOG" id="COG0488">
    <property type="taxonomic scope" value="Bacteria"/>
</dbReference>
<dbReference type="GO" id="GO:0016887">
    <property type="term" value="F:ATP hydrolysis activity"/>
    <property type="evidence" value="ECO:0007669"/>
    <property type="project" value="InterPro"/>
</dbReference>
<dbReference type="PROSITE" id="PS50893">
    <property type="entry name" value="ABC_TRANSPORTER_2"/>
    <property type="match status" value="2"/>
</dbReference>
<dbReference type="EMBL" id="JPVN01000015">
    <property type="protein sequence ID" value="KGR77878.1"/>
    <property type="molecule type" value="Genomic_DNA"/>
</dbReference>
<comment type="function">
    <text evidence="4">Recognizes and binds in the vacant E-site of ribosomes stalled by some peptidyltransferase center (PTC)-targeting antibiotics. Makes contact with the PTC and both ribosomal subunits. Induces conformational changes in the P-site, which allows it to dislodge the antibiotic from its PTC binding site.</text>
</comment>
<dbReference type="InterPro" id="IPR043684">
    <property type="entry name" value="VmlR"/>
</dbReference>
<dbReference type="Pfam" id="PF12848">
    <property type="entry name" value="ABC_tran_Xtn"/>
    <property type="match status" value="1"/>
</dbReference>
<dbReference type="FunFam" id="3.40.50.300:FF:001634">
    <property type="entry name" value="ABC transporter ATP-binding protein"/>
    <property type="match status" value="1"/>
</dbReference>
<feature type="coiled-coil region" evidence="4">
    <location>
        <begin position="496"/>
        <end position="547"/>
    </location>
</feature>
<dbReference type="NCBIfam" id="NF000355">
    <property type="entry name" value="ribo_prot_ABC_F"/>
    <property type="match status" value="1"/>
</dbReference>
<dbReference type="Proteomes" id="UP000030416">
    <property type="component" value="Unassembled WGS sequence"/>
</dbReference>
<dbReference type="GO" id="GO:0005524">
    <property type="term" value="F:ATP binding"/>
    <property type="evidence" value="ECO:0007669"/>
    <property type="project" value="UniProtKB-UniRule"/>
</dbReference>
<evidence type="ECO:0000313" key="6">
    <source>
        <dbReference type="EMBL" id="KGR77878.1"/>
    </source>
</evidence>
<accession>A0A0A3I5C8</accession>
<dbReference type="GO" id="GO:0046677">
    <property type="term" value="P:response to antibiotic"/>
    <property type="evidence" value="ECO:0007669"/>
    <property type="project" value="UniProtKB-KW"/>
</dbReference>
<dbReference type="HAMAP" id="MF_00846">
    <property type="entry name" value="VmlR"/>
    <property type="match status" value="1"/>
</dbReference>
<reference evidence="6 7" key="1">
    <citation type="submission" date="2014-02" db="EMBL/GenBank/DDBJ databases">
        <title>Draft genome sequence of Lysinibacillus manganicus DSM 26584T.</title>
        <authorList>
            <person name="Zhang F."/>
            <person name="Wang G."/>
            <person name="Zhang L."/>
        </authorList>
    </citation>
    <scope>NUCLEOTIDE SEQUENCE [LARGE SCALE GENOMIC DNA]</scope>
    <source>
        <strain evidence="6 7">DSM 26584</strain>
    </source>
</reference>
<keyword evidence="4" id="KW-0820">tRNA-binding</keyword>
<protein>
    <recommendedName>
        <fullName evidence="4">Ribosome protection protein VmlR</fullName>
    </recommendedName>
</protein>
<keyword evidence="6" id="KW-0251">Elongation factor</keyword>
<dbReference type="OrthoDB" id="9760950at2"/>
<dbReference type="AlphaFoldDB" id="A0A0A3I5C8"/>
<dbReference type="GO" id="GO:0005737">
    <property type="term" value="C:cytoplasm"/>
    <property type="evidence" value="ECO:0007669"/>
    <property type="project" value="UniProtKB-SubCell"/>
</dbReference>
<dbReference type="CDD" id="cd03221">
    <property type="entry name" value="ABCF_EF-3"/>
    <property type="match status" value="2"/>
</dbReference>
<dbReference type="GO" id="GO:0000049">
    <property type="term" value="F:tRNA binding"/>
    <property type="evidence" value="ECO:0007669"/>
    <property type="project" value="UniProtKB-UniRule"/>
</dbReference>
<dbReference type="Pfam" id="PF00005">
    <property type="entry name" value="ABC_tran"/>
    <property type="match status" value="2"/>
</dbReference>
<keyword evidence="3 4" id="KW-0067">ATP-binding</keyword>
<keyword evidence="4" id="KW-0699">rRNA-binding</keyword>
<evidence type="ECO:0000256" key="4">
    <source>
        <dbReference type="HAMAP-Rule" id="MF_00846"/>
    </source>
</evidence>
<sequence>MKELLKLQELQFDVNDISLFEMFTGTVHQGDIIGIIGKNGAGKSTLLKLLSGELQPTKGYLHWMQDNIKISYVEQETQRYDSLEVSTSEATLLSKWHVPTNDYHQLSGGEKLKARLANGFGSPSNLLFLDEPTNHLDEESTELLINQIKHYKGTIILVSHDRYFLDKVVTKIWSIENRNLIEHSGNYTEYMKEREKRRLSQQRAYEKQQKMIETIESQINNLSNWSQKAHAESTKKEGFKEFYRVKAKRTDSQIKSKKKRLEKELEKSKVDPVEDNYDVEFTLNTNKKRGKRFLEVKRLKKTFNNEVLFENGNFTILHGEKVALIGPNGSGKSTLIKMIMGQEKGEGEIWVSPSVNIGYLTQDVFDLPLEKTPEQLFYRDSYEEKGKVRNLMKRLGFEKSAWTLPIYHMSLGERVKCKLMAFILDEKDVLILDEPTNHLDLPSREQLEETLTHYNGTLLVVSHDRYFVEKITNSKLEIQNHKIKRFMQKSTESSSINDLKELLLKLETERQEVLGKLSFMTSNDPQYIELDKKFNELTKQINQLKNL</sequence>
<evidence type="ECO:0000256" key="3">
    <source>
        <dbReference type="ARBA" id="ARBA00022840"/>
    </source>
</evidence>
<name>A0A0A3I5C8_9BACL</name>
<dbReference type="STRING" id="1384049.CD29_13385"/>
<dbReference type="InterPro" id="IPR027417">
    <property type="entry name" value="P-loop_NTPase"/>
</dbReference>
<keyword evidence="6" id="KW-0648">Protein biosynthesis</keyword>
<comment type="similarity">
    <text evidence="4">Belongs to the ABC transporter superfamily. ABCF family. ARE2 subfamily.</text>
</comment>
<feature type="binding site" evidence="4">
    <location>
        <begin position="326"/>
        <end position="333"/>
    </location>
    <ligand>
        <name>ATP</name>
        <dbReference type="ChEBI" id="CHEBI:30616"/>
        <label>2</label>
    </ligand>
</feature>
<keyword evidence="1 4" id="KW-0677">Repeat</keyword>
<keyword evidence="7" id="KW-1185">Reference proteome</keyword>
<feature type="domain" description="ABC transporter" evidence="5">
    <location>
        <begin position="5"/>
        <end position="202"/>
    </location>
</feature>
<dbReference type="InterPro" id="IPR003593">
    <property type="entry name" value="AAA+_ATPase"/>
</dbReference>
<dbReference type="GO" id="GO:0019843">
    <property type="term" value="F:rRNA binding"/>
    <property type="evidence" value="ECO:0007669"/>
    <property type="project" value="UniProtKB-UniRule"/>
</dbReference>
<keyword evidence="2 4" id="KW-0547">Nucleotide-binding</keyword>
<dbReference type="Gene3D" id="3.40.50.300">
    <property type="entry name" value="P-loop containing nucleotide triphosphate hydrolases"/>
    <property type="match status" value="3"/>
</dbReference>
<dbReference type="SUPFAM" id="SSF52540">
    <property type="entry name" value="P-loop containing nucleoside triphosphate hydrolases"/>
    <property type="match status" value="2"/>
</dbReference>
<proteinExistence type="inferred from homology"/>
<dbReference type="SMART" id="SM00382">
    <property type="entry name" value="AAA"/>
    <property type="match status" value="2"/>
</dbReference>
<dbReference type="PANTHER" id="PTHR19211">
    <property type="entry name" value="ATP-BINDING TRANSPORT PROTEIN-RELATED"/>
    <property type="match status" value="1"/>
</dbReference>